<evidence type="ECO:0000313" key="2">
    <source>
        <dbReference type="Proteomes" id="UP001295684"/>
    </source>
</evidence>
<dbReference type="Proteomes" id="UP001295684">
    <property type="component" value="Unassembled WGS sequence"/>
</dbReference>
<reference evidence="1" key="1">
    <citation type="submission" date="2023-07" db="EMBL/GenBank/DDBJ databases">
        <authorList>
            <consortium name="AG Swart"/>
            <person name="Singh M."/>
            <person name="Singh A."/>
            <person name="Seah K."/>
            <person name="Emmerich C."/>
        </authorList>
    </citation>
    <scope>NUCLEOTIDE SEQUENCE</scope>
    <source>
        <strain evidence="1">DP1</strain>
    </source>
</reference>
<evidence type="ECO:0000313" key="1">
    <source>
        <dbReference type="EMBL" id="CAI2376231.1"/>
    </source>
</evidence>
<gene>
    <name evidence="1" type="ORF">ECRASSUSDP1_LOCUS17600</name>
</gene>
<dbReference type="AlphaFoldDB" id="A0AAD1XP79"/>
<sequence>MDEMKLRETYIWMEELRLDYWAQKNFHLNNEMSSLFDELKNLRHHFISDENFELSSYYRKFRQMNIVPEDPKQFAINYRGFIKSMSLTRAIMKKFRNCNLKIFKIGKVYNEGALRYSKHLTPKLEIHRFYEGLAPVLEKTLKSTYFDSFVISRRILGRIVSSVTMSEELTFSHCDLETKEVTVSPTARFGMRYLILEDCIDSKSPGRKCDVDLIRSILQSGLFYSLCKVYLTACKYTPTELRRMLKTLPASTLQCKSQSIQSLVIVDKGVEKVILVRINENDKSKQKCAIF</sequence>
<dbReference type="EMBL" id="CAMPGE010017772">
    <property type="protein sequence ID" value="CAI2376231.1"/>
    <property type="molecule type" value="Genomic_DNA"/>
</dbReference>
<proteinExistence type="predicted"/>
<name>A0AAD1XP79_EUPCR</name>
<comment type="caution">
    <text evidence="1">The sequence shown here is derived from an EMBL/GenBank/DDBJ whole genome shotgun (WGS) entry which is preliminary data.</text>
</comment>
<organism evidence="1 2">
    <name type="scientific">Euplotes crassus</name>
    <dbReference type="NCBI Taxonomy" id="5936"/>
    <lineage>
        <taxon>Eukaryota</taxon>
        <taxon>Sar</taxon>
        <taxon>Alveolata</taxon>
        <taxon>Ciliophora</taxon>
        <taxon>Intramacronucleata</taxon>
        <taxon>Spirotrichea</taxon>
        <taxon>Hypotrichia</taxon>
        <taxon>Euplotida</taxon>
        <taxon>Euplotidae</taxon>
        <taxon>Moneuplotes</taxon>
    </lineage>
</organism>
<protein>
    <submittedName>
        <fullName evidence="1">Uncharacterized protein</fullName>
    </submittedName>
</protein>
<accession>A0AAD1XP79</accession>
<keyword evidence="2" id="KW-1185">Reference proteome</keyword>